<comment type="caution">
    <text evidence="4">The sequence shown here is derived from an EMBL/GenBank/DDBJ whole genome shotgun (WGS) entry which is preliminary data.</text>
</comment>
<dbReference type="AlphaFoldDB" id="A0A4Q7N2S7"/>
<name>A0A4Q7N2S7_9BACT</name>
<keyword evidence="1" id="KW-0812">Transmembrane</keyword>
<keyword evidence="1" id="KW-0472">Membrane</keyword>
<protein>
    <submittedName>
        <fullName evidence="4">FecR family protein</fullName>
    </submittedName>
</protein>
<reference evidence="4 5" key="1">
    <citation type="submission" date="2019-02" db="EMBL/GenBank/DDBJ databases">
        <title>Genomic Encyclopedia of Type Strains, Phase IV (KMG-IV): sequencing the most valuable type-strain genomes for metagenomic binning, comparative biology and taxonomic classification.</title>
        <authorList>
            <person name="Goeker M."/>
        </authorList>
    </citation>
    <scope>NUCLEOTIDE SEQUENCE [LARGE SCALE GENOMIC DNA]</scope>
    <source>
        <strain evidence="4 5">DSM 18116</strain>
    </source>
</reference>
<feature type="transmembrane region" description="Helical" evidence="1">
    <location>
        <begin position="106"/>
        <end position="124"/>
    </location>
</feature>
<dbReference type="Pfam" id="PF16344">
    <property type="entry name" value="FecR_C"/>
    <property type="match status" value="1"/>
</dbReference>
<dbReference type="InterPro" id="IPR032508">
    <property type="entry name" value="FecR_C"/>
</dbReference>
<feature type="domain" description="Protein FecR C-terminal" evidence="3">
    <location>
        <begin position="341"/>
        <end position="406"/>
    </location>
</feature>
<keyword evidence="1" id="KW-1133">Transmembrane helix</keyword>
<evidence type="ECO:0000259" key="2">
    <source>
        <dbReference type="Pfam" id="PF04773"/>
    </source>
</evidence>
<evidence type="ECO:0000313" key="5">
    <source>
        <dbReference type="Proteomes" id="UP000293874"/>
    </source>
</evidence>
<dbReference type="Gene3D" id="2.60.120.1440">
    <property type="match status" value="1"/>
</dbReference>
<evidence type="ECO:0000256" key="1">
    <source>
        <dbReference type="SAM" id="Phobius"/>
    </source>
</evidence>
<dbReference type="Pfam" id="PF04773">
    <property type="entry name" value="FecR"/>
    <property type="match status" value="1"/>
</dbReference>
<dbReference type="PANTHER" id="PTHR30273:SF2">
    <property type="entry name" value="PROTEIN FECR"/>
    <property type="match status" value="1"/>
</dbReference>
<keyword evidence="5" id="KW-1185">Reference proteome</keyword>
<dbReference type="EMBL" id="SGXA01000001">
    <property type="protein sequence ID" value="RZS74288.1"/>
    <property type="molecule type" value="Genomic_DNA"/>
</dbReference>
<feature type="domain" description="FecR protein" evidence="2">
    <location>
        <begin position="203"/>
        <end position="298"/>
    </location>
</feature>
<evidence type="ECO:0000313" key="4">
    <source>
        <dbReference type="EMBL" id="RZS74288.1"/>
    </source>
</evidence>
<dbReference type="InterPro" id="IPR006860">
    <property type="entry name" value="FecR"/>
</dbReference>
<organism evidence="4 5">
    <name type="scientific">Pseudobacter ginsenosidimutans</name>
    <dbReference type="NCBI Taxonomy" id="661488"/>
    <lineage>
        <taxon>Bacteria</taxon>
        <taxon>Pseudomonadati</taxon>
        <taxon>Bacteroidota</taxon>
        <taxon>Chitinophagia</taxon>
        <taxon>Chitinophagales</taxon>
        <taxon>Chitinophagaceae</taxon>
        <taxon>Pseudobacter</taxon>
    </lineage>
</organism>
<proteinExistence type="predicted"/>
<dbReference type="Proteomes" id="UP000293874">
    <property type="component" value="Unassembled WGS sequence"/>
</dbReference>
<dbReference type="PANTHER" id="PTHR30273">
    <property type="entry name" value="PERIPLASMIC SIGNAL SENSOR AND SIGMA FACTOR ACTIVATOR FECR-RELATED"/>
    <property type="match status" value="1"/>
</dbReference>
<dbReference type="GO" id="GO:0016989">
    <property type="term" value="F:sigma factor antagonist activity"/>
    <property type="evidence" value="ECO:0007669"/>
    <property type="project" value="TreeGrafter"/>
</dbReference>
<dbReference type="RefSeq" id="WP_130538762.1">
    <property type="nucleotide sequence ID" value="NZ_CP042431.1"/>
</dbReference>
<dbReference type="OrthoDB" id="1123467at2"/>
<dbReference type="Gene3D" id="3.55.50.30">
    <property type="match status" value="1"/>
</dbReference>
<dbReference type="InterPro" id="IPR012373">
    <property type="entry name" value="Ferrdict_sens_TM"/>
</dbReference>
<gene>
    <name evidence="4" type="ORF">EV199_0132</name>
</gene>
<accession>A0A4Q7N2S7</accession>
<sequence length="409" mass="45471">MAEREENIPDDIPMVMRMARLAALQKAGQLLSAEEAELQAWLLQDPAHQQWLQQLTEPGKLSAMLSSYEAVNDAARDALQQFHRNNLKDISSIEAPVGRISSFKRWWVAASVLLLVVAGAYWWSTGLLNQPISTDQAKLTKDIAPGREGAVLTLADGRQVVLDSLNNGVVATEHGATVTLSNGELTYEVPLVGKDTSARAFNTMSTPKGRQFKLKLPDGTNVWLNAASSITYPTIFTNSERKVVITGEAYFEVAEDKKKPFIVDIDGRANVEVLGTKFNINAYTNEPVLNTTLLQGSIRMLQGGKAAILKPGQQLQISSAGMKLTDQADIETVMAWRNGLFRFHNDPLDLVLRQLSRWYNIEIQYERGVPDILFSGELKRDLTLSQSLDMLSEMGVHFRMENRTLNITQ</sequence>
<evidence type="ECO:0000259" key="3">
    <source>
        <dbReference type="Pfam" id="PF16344"/>
    </source>
</evidence>
<dbReference type="FunFam" id="2.60.120.1440:FF:000001">
    <property type="entry name" value="Putative anti-sigma factor"/>
    <property type="match status" value="1"/>
</dbReference>